<accession>A0ABQ4MAV1</accession>
<dbReference type="Pfam" id="PF13376">
    <property type="entry name" value="OmdA"/>
    <property type="match status" value="1"/>
</dbReference>
<protein>
    <recommendedName>
        <fullName evidence="3">LAAC</fullName>
    </recommendedName>
</protein>
<gene>
    <name evidence="1" type="ORF">J42TS3_21530</name>
</gene>
<dbReference type="RefSeq" id="WP_213654773.1">
    <property type="nucleotide sequence ID" value="NZ_BOSL01000006.1"/>
</dbReference>
<proteinExistence type="predicted"/>
<comment type="caution">
    <text evidence="1">The sequence shown here is derived from an EMBL/GenBank/DDBJ whole genome shotgun (WGS) entry which is preliminary data.</text>
</comment>
<dbReference type="EMBL" id="BOSL01000006">
    <property type="protein sequence ID" value="GIP53118.1"/>
    <property type="molecule type" value="Genomic_DNA"/>
</dbReference>
<evidence type="ECO:0000313" key="1">
    <source>
        <dbReference type="EMBL" id="GIP53118.1"/>
    </source>
</evidence>
<name>A0ABQ4MAV1_9BACL</name>
<dbReference type="Proteomes" id="UP000679992">
    <property type="component" value="Unassembled WGS sequence"/>
</dbReference>
<organism evidence="1 2">
    <name type="scientific">Paenibacillus vini</name>
    <dbReference type="NCBI Taxonomy" id="1476024"/>
    <lineage>
        <taxon>Bacteria</taxon>
        <taxon>Bacillati</taxon>
        <taxon>Bacillota</taxon>
        <taxon>Bacilli</taxon>
        <taxon>Bacillales</taxon>
        <taxon>Paenibacillaceae</taxon>
        <taxon>Paenibacillus</taxon>
    </lineage>
</organism>
<sequence>MAKSIVEKLNLQKYETAAVLNLPQDTGDLAELTFDRELRKSKYDLIFAFVLDMDALKAMVSKVIEEDRLKQDGYLYLAYPKKGNKKYPTFIHRDELLDGLGADEDGYVGTSSIKFARMVGMDEVFTVVGLKEDARSRNRPQSTSRPSQRVDDYEAMVPEVEKDLHDAPELLAFYRSLTPGYRKDWARYVYSAKQESTRTKRREEMKTILGAGYKSRELYRKDEG</sequence>
<reference evidence="1 2" key="1">
    <citation type="submission" date="2021-03" db="EMBL/GenBank/DDBJ databases">
        <title>Antimicrobial resistance genes in bacteria isolated from Japanese honey, and their potential for conferring macrolide and lincosamide resistance in the American foulbrood pathogen Paenibacillus larvae.</title>
        <authorList>
            <person name="Okamoto M."/>
            <person name="Kumagai M."/>
            <person name="Kanamori H."/>
            <person name="Takamatsu D."/>
        </authorList>
    </citation>
    <scope>NUCLEOTIDE SEQUENCE [LARGE SCALE GENOMIC DNA]</scope>
    <source>
        <strain evidence="1 2">J42TS3</strain>
    </source>
</reference>
<evidence type="ECO:0008006" key="3">
    <source>
        <dbReference type="Google" id="ProtNLM"/>
    </source>
</evidence>
<evidence type="ECO:0000313" key="2">
    <source>
        <dbReference type="Proteomes" id="UP000679992"/>
    </source>
</evidence>
<keyword evidence="2" id="KW-1185">Reference proteome</keyword>